<dbReference type="PROSITE" id="PS50103">
    <property type="entry name" value="ZF_C3H1"/>
    <property type="match status" value="3"/>
</dbReference>
<dbReference type="Gene3D" id="4.10.1000.10">
    <property type="entry name" value="Zinc finger, CCCH-type"/>
    <property type="match status" value="2"/>
</dbReference>
<gene>
    <name evidence="3" type="ORF">FWK35_00004059</name>
</gene>
<dbReference type="OrthoDB" id="3247158at2759"/>
<reference evidence="3 4" key="1">
    <citation type="submission" date="2019-08" db="EMBL/GenBank/DDBJ databases">
        <title>Whole genome of Aphis craccivora.</title>
        <authorList>
            <person name="Voronova N.V."/>
            <person name="Shulinski R.S."/>
            <person name="Bandarenka Y.V."/>
            <person name="Zhorov D.G."/>
            <person name="Warner D."/>
        </authorList>
    </citation>
    <scope>NUCLEOTIDE SEQUENCE [LARGE SCALE GENOMIC DNA]</scope>
    <source>
        <strain evidence="3">180601</strain>
        <tissue evidence="3">Whole Body</tissue>
    </source>
</reference>
<dbReference type="AlphaFoldDB" id="A0A6G0Z2H5"/>
<keyword evidence="1" id="KW-0862">Zinc</keyword>
<dbReference type="Proteomes" id="UP000478052">
    <property type="component" value="Unassembled WGS sequence"/>
</dbReference>
<dbReference type="GO" id="GO:0005634">
    <property type="term" value="C:nucleus"/>
    <property type="evidence" value="ECO:0007669"/>
    <property type="project" value="TreeGrafter"/>
</dbReference>
<keyword evidence="1" id="KW-0863">Zinc-finger</keyword>
<dbReference type="PANTHER" id="PTHR46156:SF1">
    <property type="entry name" value="ZINC FINGER CCCH DOMAIN-CONTAINING PROTEIN 3"/>
    <property type="match status" value="1"/>
</dbReference>
<name>A0A6G0Z2H5_APHCR</name>
<feature type="domain" description="C3H1-type" evidence="2">
    <location>
        <begin position="616"/>
        <end position="643"/>
    </location>
</feature>
<evidence type="ECO:0000313" key="4">
    <source>
        <dbReference type="Proteomes" id="UP000478052"/>
    </source>
</evidence>
<dbReference type="SMART" id="SM00356">
    <property type="entry name" value="ZnF_C3H1"/>
    <property type="match status" value="4"/>
</dbReference>
<evidence type="ECO:0000259" key="2">
    <source>
        <dbReference type="PROSITE" id="PS50103"/>
    </source>
</evidence>
<sequence length="719" mass="82828">MELNDFYSTHKSSSNEEEALLKRLIALKKQLDDDDDDDDNDDKPKLQQTLNNIKENIVSNRNIKSTSKFKYCKDNNHTTNKFLSTKIDNRNFTNQQSKIKQNSLFVKTNNSKVYTKQNVLNCTPVKTVISKKYPEISNHSQNIIKYNSEINEIVKNSFVNNCKLSSNDSCYETSDVSQILRNVDKYMTDVQDYLASSKYVVDKEGSSMSTKKTNLSKNVHVNRKFQNKLISNDLLNSNLKSAPNSLASINKSTNINKKKMIKKLSGKIIGSPNLVKIGNTKLIRQSLFRNKWKINNKLNCIENNTTQRKPLSTLQCPTSNTLISPYKKTEWTNVTNSIPVLESKLSKSSNTNKLKWTRPSILLVNNVNNNTQPSVPKADKLILFGKNKIIRQSLINPIQSKTKSFMLKHLSHRLALMRKLQQKQIVARIKTVTNSDQVKNILLKNTVIKPTEIKRNGKRSYSMYSYVNPKLRSKKNNIKLEKTGSLDNKIRLLNISNNKPQQNLKIINNENNKIQNLSLTNNKTLQRLKSKKTLTKQLCLIFNRFGVCSKLDQGECDKRHYKKYITLCTKFLTGECLKENCTLSHNIVEEKIPFCKHYLNSVCVQLNCPYLHEYRSKNTPICKKFLDGSCNWGKKCPKKHLNLCPIFETNNECPHGQKCLYPHIQCEEKNTVVEINEPRYFEISIPNSNESNENESIHIVPKRRAPLLDLPSYIPLKKQ</sequence>
<proteinExistence type="predicted"/>
<evidence type="ECO:0000256" key="1">
    <source>
        <dbReference type="PROSITE-ProRule" id="PRU00723"/>
    </source>
</evidence>
<accession>A0A6G0Z2H5</accession>
<dbReference type="GO" id="GO:0008270">
    <property type="term" value="F:zinc ion binding"/>
    <property type="evidence" value="ECO:0007669"/>
    <property type="project" value="UniProtKB-KW"/>
</dbReference>
<dbReference type="PANTHER" id="PTHR46156">
    <property type="entry name" value="CCCH ZINGC FINGER"/>
    <property type="match status" value="1"/>
</dbReference>
<keyword evidence="4" id="KW-1185">Reference proteome</keyword>
<feature type="zinc finger region" description="C3H1-type" evidence="1">
    <location>
        <begin position="562"/>
        <end position="588"/>
    </location>
</feature>
<dbReference type="EMBL" id="VUJU01001598">
    <property type="protein sequence ID" value="KAF0764588.1"/>
    <property type="molecule type" value="Genomic_DNA"/>
</dbReference>
<feature type="zinc finger region" description="C3H1-type" evidence="1">
    <location>
        <begin position="589"/>
        <end position="615"/>
    </location>
</feature>
<evidence type="ECO:0000313" key="3">
    <source>
        <dbReference type="EMBL" id="KAF0764588.1"/>
    </source>
</evidence>
<keyword evidence="1" id="KW-0479">Metal-binding</keyword>
<feature type="zinc finger region" description="C3H1-type" evidence="1">
    <location>
        <begin position="616"/>
        <end position="643"/>
    </location>
</feature>
<feature type="domain" description="C3H1-type" evidence="2">
    <location>
        <begin position="589"/>
        <end position="615"/>
    </location>
</feature>
<dbReference type="InterPro" id="IPR000571">
    <property type="entry name" value="Znf_CCCH"/>
</dbReference>
<comment type="caution">
    <text evidence="3">The sequence shown here is derived from an EMBL/GenBank/DDBJ whole genome shotgun (WGS) entry which is preliminary data.</text>
</comment>
<protein>
    <submittedName>
        <fullName evidence="3">Ras guanine nucleotide exchange factor Q</fullName>
    </submittedName>
</protein>
<feature type="domain" description="C3H1-type" evidence="2">
    <location>
        <begin position="562"/>
        <end position="588"/>
    </location>
</feature>
<organism evidence="3 4">
    <name type="scientific">Aphis craccivora</name>
    <name type="common">Cowpea aphid</name>
    <dbReference type="NCBI Taxonomy" id="307492"/>
    <lineage>
        <taxon>Eukaryota</taxon>
        <taxon>Metazoa</taxon>
        <taxon>Ecdysozoa</taxon>
        <taxon>Arthropoda</taxon>
        <taxon>Hexapoda</taxon>
        <taxon>Insecta</taxon>
        <taxon>Pterygota</taxon>
        <taxon>Neoptera</taxon>
        <taxon>Paraneoptera</taxon>
        <taxon>Hemiptera</taxon>
        <taxon>Sternorrhyncha</taxon>
        <taxon>Aphidomorpha</taxon>
        <taxon>Aphidoidea</taxon>
        <taxon>Aphididae</taxon>
        <taxon>Aphidini</taxon>
        <taxon>Aphis</taxon>
        <taxon>Aphis</taxon>
    </lineage>
</organism>